<organism evidence="1 2">
    <name type="scientific">Meloidogyne enterolobii</name>
    <name type="common">Root-knot nematode worm</name>
    <name type="synonym">Meloidogyne mayaguensis</name>
    <dbReference type="NCBI Taxonomy" id="390850"/>
    <lineage>
        <taxon>Eukaryota</taxon>
        <taxon>Metazoa</taxon>
        <taxon>Ecdysozoa</taxon>
        <taxon>Nematoda</taxon>
        <taxon>Chromadorea</taxon>
        <taxon>Rhabditida</taxon>
        <taxon>Tylenchina</taxon>
        <taxon>Tylenchomorpha</taxon>
        <taxon>Tylenchoidea</taxon>
        <taxon>Meloidogynidae</taxon>
        <taxon>Meloidogyninae</taxon>
        <taxon>Meloidogyne</taxon>
    </lineage>
</organism>
<gene>
    <name evidence="1" type="ORF">MENTE1834_LOCUS17998</name>
</gene>
<keyword evidence="2" id="KW-1185">Reference proteome</keyword>
<evidence type="ECO:0000313" key="1">
    <source>
        <dbReference type="EMBL" id="CAK5068016.1"/>
    </source>
</evidence>
<protein>
    <submittedName>
        <fullName evidence="1">Uncharacterized protein</fullName>
    </submittedName>
</protein>
<comment type="caution">
    <text evidence="1">The sequence shown here is derived from an EMBL/GenBank/DDBJ whole genome shotgun (WGS) entry which is preliminary data.</text>
</comment>
<sequence length="53" mass="6235">MRLNLLNQSLNFMTFNYWISGIEKSIPMFLGCSVKDVNLVIFVLEQCFEFRQG</sequence>
<proteinExistence type="predicted"/>
<name>A0ACB0YXL8_MELEN</name>
<dbReference type="EMBL" id="CAVMJV010000020">
    <property type="protein sequence ID" value="CAK5068016.1"/>
    <property type="molecule type" value="Genomic_DNA"/>
</dbReference>
<dbReference type="Proteomes" id="UP001497535">
    <property type="component" value="Unassembled WGS sequence"/>
</dbReference>
<evidence type="ECO:0000313" key="2">
    <source>
        <dbReference type="Proteomes" id="UP001497535"/>
    </source>
</evidence>
<accession>A0ACB0YXL8</accession>
<reference evidence="1" key="1">
    <citation type="submission" date="2023-11" db="EMBL/GenBank/DDBJ databases">
        <authorList>
            <person name="Poullet M."/>
        </authorList>
    </citation>
    <scope>NUCLEOTIDE SEQUENCE</scope>
    <source>
        <strain evidence="1">E1834</strain>
    </source>
</reference>